<evidence type="ECO:0000256" key="1">
    <source>
        <dbReference type="SAM" id="MobiDB-lite"/>
    </source>
</evidence>
<organism evidence="2">
    <name type="scientific">Morchella brunnea</name>
    <dbReference type="NCBI Taxonomy" id="1174671"/>
    <lineage>
        <taxon>Eukaryota</taxon>
        <taxon>Fungi</taxon>
        <taxon>Dikarya</taxon>
        <taxon>Ascomycota</taxon>
        <taxon>Pezizomycotina</taxon>
        <taxon>Pezizomycetes</taxon>
        <taxon>Pezizales</taxon>
        <taxon>Morchellaceae</taxon>
        <taxon>Morchella</taxon>
    </lineage>
</organism>
<dbReference type="AlphaFoldDB" id="A0A8K1I7B7"/>
<dbReference type="EMBL" id="MW538937">
    <property type="protein sequence ID" value="UBU98397.1"/>
    <property type="molecule type" value="Genomic_DNA"/>
</dbReference>
<geneLocation type="mitochondrion" evidence="2"/>
<sequence>MHPPLSNSPLNAGLSAPRWEVINFSVFFIIFIICLRRSPEGGGGVHGALRAPCTPWEGRLPSSAPYPGRVRVCAEAAGDSLIYFHPPAPGSPLSNSLLGDPQGGGGGPH</sequence>
<name>A0A8K1I7B7_9PEZI</name>
<keyword evidence="2" id="KW-0496">Mitochondrion</keyword>
<evidence type="ECO:0000313" key="2">
    <source>
        <dbReference type="EMBL" id="UBU98397.1"/>
    </source>
</evidence>
<protein>
    <submittedName>
        <fullName evidence="2">Uncharacterized protein</fullName>
    </submittedName>
</protein>
<feature type="region of interest" description="Disordered" evidence="1">
    <location>
        <begin position="89"/>
        <end position="109"/>
    </location>
</feature>
<proteinExistence type="predicted"/>
<accession>A0A8K1I7B7</accession>
<reference evidence="2" key="1">
    <citation type="submission" date="2021-01" db="EMBL/GenBank/DDBJ databases">
        <authorList>
            <person name="Sun H.-H."/>
            <person name="Zhang S."/>
            <person name="Zhang Y.-J."/>
        </authorList>
    </citation>
    <scope>NUCLEOTIDE SEQUENCE</scope>
    <source>
        <strain evidence="2">CMM1</strain>
    </source>
</reference>
<dbReference type="GeneID" id="68665111"/>
<gene>
    <name evidence="2" type="primary">orf109D</name>
</gene>
<dbReference type="RefSeq" id="YP_010218737.1">
    <property type="nucleotide sequence ID" value="NC_058917.1"/>
</dbReference>